<gene>
    <name evidence="1" type="ORF">QQ008_20255</name>
</gene>
<keyword evidence="2" id="KW-1185">Reference proteome</keyword>
<organism evidence="1 2">
    <name type="scientific">Splendidivirga corallicola</name>
    <dbReference type="NCBI Taxonomy" id="3051826"/>
    <lineage>
        <taxon>Bacteria</taxon>
        <taxon>Pseudomonadati</taxon>
        <taxon>Bacteroidota</taxon>
        <taxon>Cytophagia</taxon>
        <taxon>Cytophagales</taxon>
        <taxon>Splendidivirgaceae</taxon>
        <taxon>Splendidivirga</taxon>
    </lineage>
</organism>
<reference evidence="1" key="1">
    <citation type="submission" date="2023-06" db="EMBL/GenBank/DDBJ databases">
        <title>Genomic of Parafulvivirga corallium.</title>
        <authorList>
            <person name="Wang G."/>
        </authorList>
    </citation>
    <scope>NUCLEOTIDE SEQUENCE</scope>
    <source>
        <strain evidence="1">BMA10</strain>
    </source>
</reference>
<name>A0ABT8KSJ3_9BACT</name>
<sequence length="296" mass="33924">MLLVCFIFGLLGCKDDSETTDPQEEKEEMVISITPSSGIPFDTIRIELANPRPFSLGSVRLNDQEAIILNELNTENELFFMVPIVEGNETVLDLEVQTNLESTPITLEDVFEYKRIQIDSISSNIIFQNHDTIFIYGKNFPKEKDFYRIYEAMDMGDSDFASFVHKVHKVEADKITGVFNNFTGIPGENHSVFLAFGNSLPQFANESNAEFFSLGDFHFSSFFKVLDELVTPDQRFFIRNNNFSDKIFIGDVEATWLFSKPEPLDGFNRLSGYRECLPAWCLGNMWLKASLKMMWN</sequence>
<accession>A0ABT8KSJ3</accession>
<dbReference type="EMBL" id="JAUJEA010000008">
    <property type="protein sequence ID" value="MDN5203734.1"/>
    <property type="molecule type" value="Genomic_DNA"/>
</dbReference>
<proteinExistence type="predicted"/>
<comment type="caution">
    <text evidence="1">The sequence shown here is derived from an EMBL/GenBank/DDBJ whole genome shotgun (WGS) entry which is preliminary data.</text>
</comment>
<evidence type="ECO:0000313" key="2">
    <source>
        <dbReference type="Proteomes" id="UP001172082"/>
    </source>
</evidence>
<dbReference type="Proteomes" id="UP001172082">
    <property type="component" value="Unassembled WGS sequence"/>
</dbReference>
<evidence type="ECO:0000313" key="1">
    <source>
        <dbReference type="EMBL" id="MDN5203734.1"/>
    </source>
</evidence>
<protein>
    <submittedName>
        <fullName evidence="1">Uncharacterized protein</fullName>
    </submittedName>
</protein>